<keyword evidence="1" id="KW-0472">Membrane</keyword>
<organism evidence="4 5">
    <name type="scientific">Gaopeijia maritima</name>
    <dbReference type="NCBI Taxonomy" id="3119007"/>
    <lineage>
        <taxon>Bacteria</taxon>
        <taxon>Pseudomonadati</taxon>
        <taxon>Gemmatimonadota</taxon>
        <taxon>Longimicrobiia</taxon>
        <taxon>Gaopeijiales</taxon>
        <taxon>Gaopeijiaceae</taxon>
        <taxon>Gaopeijia</taxon>
    </lineage>
</organism>
<reference evidence="4 5" key="1">
    <citation type="submission" date="2024-02" db="EMBL/GenBank/DDBJ databases">
        <title>A novel Gemmatimonadota bacterium.</title>
        <authorList>
            <person name="Du Z.-J."/>
            <person name="Ye Y.-Q."/>
        </authorList>
    </citation>
    <scope>NUCLEOTIDE SEQUENCE [LARGE SCALE GENOMIC DNA]</scope>
    <source>
        <strain evidence="4 5">DH-20</strain>
    </source>
</reference>
<evidence type="ECO:0000259" key="3">
    <source>
        <dbReference type="PROSITE" id="PS51123"/>
    </source>
</evidence>
<dbReference type="PROSITE" id="PS51257">
    <property type="entry name" value="PROKAR_LIPOPROTEIN"/>
    <property type="match status" value="1"/>
</dbReference>
<keyword evidence="2" id="KW-0175">Coiled coil</keyword>
<dbReference type="Gene3D" id="3.30.1330.60">
    <property type="entry name" value="OmpA-like domain"/>
    <property type="match status" value="1"/>
</dbReference>
<dbReference type="SUPFAM" id="SSF103088">
    <property type="entry name" value="OmpA-like"/>
    <property type="match status" value="1"/>
</dbReference>
<feature type="domain" description="OmpA-like" evidence="3">
    <location>
        <begin position="165"/>
        <end position="286"/>
    </location>
</feature>
<dbReference type="InterPro" id="IPR050330">
    <property type="entry name" value="Bact_OuterMem_StrucFunc"/>
</dbReference>
<dbReference type="CDD" id="cd07185">
    <property type="entry name" value="OmpA_C-like"/>
    <property type="match status" value="1"/>
</dbReference>
<evidence type="ECO:0000313" key="4">
    <source>
        <dbReference type="EMBL" id="MEK9502567.1"/>
    </source>
</evidence>
<dbReference type="Pfam" id="PF00691">
    <property type="entry name" value="OmpA"/>
    <property type="match status" value="1"/>
</dbReference>
<sequence>MRASTAALATLLPALLLSTGCVKKSTHESTLAALSEARMDHEALREEMADRVEGLEAELEATRRANEAEQARLNAQIEAVRDSLSTMTDRHREAQARFDEARTEVHRLELVQRQRGEEFQRLNQRLQALSAIEREVRQRNDIYEEVIGRFRSLIDAGRLSVAIDRGRMVIQLPQDILFESGSATLGADGRTTLAEVATVLADIDDRSFQVEGHTDDVPIATARFPSNWELSTARALSVVRLLVDRGVAPGTLSGAGYGEYRPVSDNESPEGRRRNRRIEIVMLPNLDVIAAAQIPEAGGRPF</sequence>
<evidence type="ECO:0000256" key="1">
    <source>
        <dbReference type="PROSITE-ProRule" id="PRU00473"/>
    </source>
</evidence>
<dbReference type="InterPro" id="IPR036737">
    <property type="entry name" value="OmpA-like_sf"/>
</dbReference>
<evidence type="ECO:0000256" key="2">
    <source>
        <dbReference type="SAM" id="Coils"/>
    </source>
</evidence>
<name>A0ABU9EEK2_9BACT</name>
<gene>
    <name evidence="4" type="ORF">WI372_16355</name>
</gene>
<dbReference type="Proteomes" id="UP001484239">
    <property type="component" value="Unassembled WGS sequence"/>
</dbReference>
<dbReference type="InterPro" id="IPR006665">
    <property type="entry name" value="OmpA-like"/>
</dbReference>
<evidence type="ECO:0000313" key="5">
    <source>
        <dbReference type="Proteomes" id="UP001484239"/>
    </source>
</evidence>
<dbReference type="PROSITE" id="PS51123">
    <property type="entry name" value="OMPA_2"/>
    <property type="match status" value="1"/>
</dbReference>
<dbReference type="PANTHER" id="PTHR30329">
    <property type="entry name" value="STATOR ELEMENT OF FLAGELLAR MOTOR COMPLEX"/>
    <property type="match status" value="1"/>
</dbReference>
<accession>A0ABU9EEK2</accession>
<keyword evidence="5" id="KW-1185">Reference proteome</keyword>
<dbReference type="RefSeq" id="WP_405287453.1">
    <property type="nucleotide sequence ID" value="NZ_JBBHLI010000012.1"/>
</dbReference>
<proteinExistence type="predicted"/>
<dbReference type="PANTHER" id="PTHR30329:SF21">
    <property type="entry name" value="LIPOPROTEIN YIAD-RELATED"/>
    <property type="match status" value="1"/>
</dbReference>
<dbReference type="EMBL" id="JBBHLI010000012">
    <property type="protein sequence ID" value="MEK9502567.1"/>
    <property type="molecule type" value="Genomic_DNA"/>
</dbReference>
<protein>
    <submittedName>
        <fullName evidence="4">OmpA family protein</fullName>
    </submittedName>
</protein>
<feature type="coiled-coil region" evidence="2">
    <location>
        <begin position="38"/>
        <end position="139"/>
    </location>
</feature>
<comment type="caution">
    <text evidence="4">The sequence shown here is derived from an EMBL/GenBank/DDBJ whole genome shotgun (WGS) entry which is preliminary data.</text>
</comment>